<protein>
    <submittedName>
        <fullName evidence="1">Uncharacterized protein</fullName>
    </submittedName>
</protein>
<accession>A0A238VPD4</accession>
<proteinExistence type="predicted"/>
<evidence type="ECO:0000313" key="2">
    <source>
        <dbReference type="Proteomes" id="UP000198379"/>
    </source>
</evidence>
<dbReference type="AlphaFoldDB" id="A0A238VPD4"/>
<name>A0A238VPD4_9FLAO</name>
<organism evidence="1 2">
    <name type="scientific">Dokdonia pacifica</name>
    <dbReference type="NCBI Taxonomy" id="1627892"/>
    <lineage>
        <taxon>Bacteria</taxon>
        <taxon>Pseudomonadati</taxon>
        <taxon>Bacteroidota</taxon>
        <taxon>Flavobacteriia</taxon>
        <taxon>Flavobacteriales</taxon>
        <taxon>Flavobacteriaceae</taxon>
        <taxon>Dokdonia</taxon>
    </lineage>
</organism>
<dbReference type="Proteomes" id="UP000198379">
    <property type="component" value="Unassembled WGS sequence"/>
</dbReference>
<gene>
    <name evidence="1" type="ORF">SAMN06265376_10130</name>
</gene>
<dbReference type="EMBL" id="FZNY01000001">
    <property type="protein sequence ID" value="SNR35349.1"/>
    <property type="molecule type" value="Genomic_DNA"/>
</dbReference>
<reference evidence="1 2" key="1">
    <citation type="submission" date="2017-06" db="EMBL/GenBank/DDBJ databases">
        <authorList>
            <person name="Kim H.J."/>
            <person name="Triplett B.A."/>
        </authorList>
    </citation>
    <scope>NUCLEOTIDE SEQUENCE [LARGE SCALE GENOMIC DNA]</scope>
    <source>
        <strain evidence="1 2">DSM 25597</strain>
    </source>
</reference>
<keyword evidence="2" id="KW-1185">Reference proteome</keyword>
<dbReference type="OrthoDB" id="1144758at2"/>
<evidence type="ECO:0000313" key="1">
    <source>
        <dbReference type="EMBL" id="SNR35349.1"/>
    </source>
</evidence>
<dbReference type="RefSeq" id="WP_089369412.1">
    <property type="nucleotide sequence ID" value="NZ_BMEP01000002.1"/>
</dbReference>
<sequence>MNTLVSSPEVAKDKQQINLIDGYFTASEAQDILTPMIAKKINFHQVKRMSLYENNHSDACASDRDRIVELEAAKIKAEDIFLQAKIEGKKVRMQSVIQITLED</sequence>